<dbReference type="InterPro" id="IPR011051">
    <property type="entry name" value="RmlC_Cupin_sf"/>
</dbReference>
<dbReference type="CDD" id="cd02213">
    <property type="entry name" value="cupin_PMI_typeII_C"/>
    <property type="match status" value="1"/>
</dbReference>
<dbReference type="GO" id="GO:0009298">
    <property type="term" value="P:GDP-mannose biosynthetic process"/>
    <property type="evidence" value="ECO:0007669"/>
    <property type="project" value="TreeGrafter"/>
</dbReference>
<dbReference type="InterPro" id="IPR014710">
    <property type="entry name" value="RmlC-like_jellyroll"/>
</dbReference>
<dbReference type="HOGENOM" id="CLU_035527_4_3_2"/>
<dbReference type="AlphaFoldDB" id="A0A060HQ81"/>
<dbReference type="KEGG" id="nvn:NVIE_011080"/>
<keyword evidence="3" id="KW-1185">Reference proteome</keyword>
<name>A0A060HQ81_9ARCH</name>
<gene>
    <name evidence="2" type="ORF">NVIE_011080</name>
</gene>
<dbReference type="Pfam" id="PF01050">
    <property type="entry name" value="MannoseP_isomer"/>
    <property type="match status" value="1"/>
</dbReference>
<proteinExistence type="predicted"/>
<evidence type="ECO:0000259" key="1">
    <source>
        <dbReference type="Pfam" id="PF01050"/>
    </source>
</evidence>
<dbReference type="InterPro" id="IPR001538">
    <property type="entry name" value="Man6P_isomerase-2_C"/>
</dbReference>
<dbReference type="GO" id="GO:0004475">
    <property type="term" value="F:mannose-1-phosphate guanylyltransferase (GTP) activity"/>
    <property type="evidence" value="ECO:0007669"/>
    <property type="project" value="TreeGrafter"/>
</dbReference>
<evidence type="ECO:0000313" key="2">
    <source>
        <dbReference type="EMBL" id="AIC15337.1"/>
    </source>
</evidence>
<dbReference type="PANTHER" id="PTHR46390:SF1">
    <property type="entry name" value="MANNOSE-1-PHOSPHATE GUANYLYLTRANSFERASE"/>
    <property type="match status" value="1"/>
</dbReference>
<dbReference type="PANTHER" id="PTHR46390">
    <property type="entry name" value="MANNOSE-1-PHOSPHATE GUANYLYLTRANSFERASE"/>
    <property type="match status" value="1"/>
</dbReference>
<protein>
    <submittedName>
        <fullName evidence="2">Mannose-6-phosphate isomerase, type II</fullName>
    </submittedName>
</protein>
<dbReference type="Proteomes" id="UP000027093">
    <property type="component" value="Chromosome"/>
</dbReference>
<sequence length="125" mass="14497">MSDNNKMKTSREQRPWGWFEQFNKNDPCTVKLIHVKAGSRLSLQYHEKRREFWKVVKGPAIVQINGKTFTGKAGDEFEIPTRARHRLAAKGSDALILEISYGHFDEDDIVRIEDDFGRTKDVLYA</sequence>
<evidence type="ECO:0000313" key="3">
    <source>
        <dbReference type="Proteomes" id="UP000027093"/>
    </source>
</evidence>
<reference evidence="2 3" key="1">
    <citation type="journal article" date="2014" name="Int. J. Syst. Evol. Microbiol.">
        <title>Nitrososphaera viennensis gen. nov., sp. nov., an aerobic and mesophilic, ammonia-oxidizing archaeon from soil and a member of the archaeal phylum Thaumarchaeota.</title>
        <authorList>
            <person name="Stieglmeier M."/>
            <person name="Klingl A."/>
            <person name="Alves R.J."/>
            <person name="Rittmann S.K."/>
            <person name="Melcher M."/>
            <person name="Leisch N."/>
            <person name="Schleper C."/>
        </authorList>
    </citation>
    <scope>NUCLEOTIDE SEQUENCE [LARGE SCALE GENOMIC DNA]</scope>
    <source>
        <strain evidence="2">EN76</strain>
    </source>
</reference>
<organism evidence="2 3">
    <name type="scientific">Nitrososphaera viennensis EN76</name>
    <dbReference type="NCBI Taxonomy" id="926571"/>
    <lineage>
        <taxon>Archaea</taxon>
        <taxon>Nitrososphaerota</taxon>
        <taxon>Nitrososphaeria</taxon>
        <taxon>Nitrososphaerales</taxon>
        <taxon>Nitrososphaeraceae</taxon>
        <taxon>Nitrososphaera</taxon>
    </lineage>
</organism>
<dbReference type="EMBL" id="CP007536">
    <property type="protein sequence ID" value="AIC15337.1"/>
    <property type="molecule type" value="Genomic_DNA"/>
</dbReference>
<keyword evidence="2" id="KW-0413">Isomerase</keyword>
<dbReference type="InterPro" id="IPR051161">
    <property type="entry name" value="Mannose-6P_isomerase_type2"/>
</dbReference>
<accession>A0A060HQ81</accession>
<dbReference type="SUPFAM" id="SSF51182">
    <property type="entry name" value="RmlC-like cupins"/>
    <property type="match status" value="1"/>
</dbReference>
<dbReference type="GO" id="GO:0005976">
    <property type="term" value="P:polysaccharide metabolic process"/>
    <property type="evidence" value="ECO:0007669"/>
    <property type="project" value="InterPro"/>
</dbReference>
<feature type="domain" description="Mannose-6-phosphate isomerase type II C-terminal" evidence="1">
    <location>
        <begin position="9"/>
        <end position="114"/>
    </location>
</feature>
<dbReference type="STRING" id="926571.NVIE_011080"/>
<dbReference type="GO" id="GO:0016853">
    <property type="term" value="F:isomerase activity"/>
    <property type="evidence" value="ECO:0007669"/>
    <property type="project" value="UniProtKB-KW"/>
</dbReference>
<dbReference type="Gene3D" id="2.60.120.10">
    <property type="entry name" value="Jelly Rolls"/>
    <property type="match status" value="1"/>
</dbReference>